<sequence length="344" mass="37914">MKKWCCACLALLWVLAVRAEETVLLPAHEQPQQQLVIYSATDYAHMAPLLRAFQQHRPQVAIRFVDANSQQLYQRFLEEGAASPADLLLSSAMDLQLKLVNDGHAQPWRSERTLALPAGVHWRHELFAITVEPVVMVFNRERLGEHALPRSRQELLTLLRRDPERFRGRLRTYDITQSGVGYLLATQDSLQGESYGRLLEAFGGLSVRLSESSNQMLTELASGQAVLGYNLLGSYVAAAVARHPQLVAVAPRDYSLILMRVALIPRYARHARLAGELLDFMLSPAGQAALAEGGLLPLLTPDAGLTVTPEGPVTPIPLTPALLPALDPLDKQGFIRTWTGSLAP</sequence>
<dbReference type="Pfam" id="PF13531">
    <property type="entry name" value="SBP_bac_11"/>
    <property type="match status" value="1"/>
</dbReference>
<dbReference type="KEGG" id="ope:PU634_01305"/>
<proteinExistence type="predicted"/>
<dbReference type="PANTHER" id="PTHR30006:SF25">
    <property type="entry name" value="PHOSPHOGLYCERATE TRANSPORT REGULATORY PROTEIN PGTC"/>
    <property type="match status" value="1"/>
</dbReference>
<dbReference type="SUPFAM" id="SSF53850">
    <property type="entry name" value="Periplasmic binding protein-like II"/>
    <property type="match status" value="1"/>
</dbReference>
<dbReference type="Gene3D" id="3.40.190.10">
    <property type="entry name" value="Periplasmic binding protein-like II"/>
    <property type="match status" value="2"/>
</dbReference>
<dbReference type="GO" id="GO:0030288">
    <property type="term" value="C:outer membrane-bounded periplasmic space"/>
    <property type="evidence" value="ECO:0007669"/>
    <property type="project" value="TreeGrafter"/>
</dbReference>
<dbReference type="Proteomes" id="UP001223802">
    <property type="component" value="Chromosome"/>
</dbReference>
<gene>
    <name evidence="3" type="ORF">PU634_01305</name>
</gene>
<feature type="signal peptide" evidence="2">
    <location>
        <begin position="1"/>
        <end position="19"/>
    </location>
</feature>
<keyword evidence="4" id="KW-1185">Reference proteome</keyword>
<protein>
    <submittedName>
        <fullName evidence="3">ABC transporter substrate-binding protein</fullName>
    </submittedName>
</protein>
<organism evidence="3 4">
    <name type="scientific">Oceanimonas pelagia</name>
    <dbReference type="NCBI Taxonomy" id="3028314"/>
    <lineage>
        <taxon>Bacteria</taxon>
        <taxon>Pseudomonadati</taxon>
        <taxon>Pseudomonadota</taxon>
        <taxon>Gammaproteobacteria</taxon>
        <taxon>Aeromonadales</taxon>
        <taxon>Aeromonadaceae</taxon>
        <taxon>Oceanimonas</taxon>
    </lineage>
</organism>
<dbReference type="AlphaFoldDB" id="A0AA50KPU3"/>
<name>A0AA50KPU3_9GAMM</name>
<feature type="chain" id="PRO_5041417120" evidence="2">
    <location>
        <begin position="20"/>
        <end position="344"/>
    </location>
</feature>
<dbReference type="PANTHER" id="PTHR30006">
    <property type="entry name" value="THIAMINE-BINDING PERIPLASMIC PROTEIN-RELATED"/>
    <property type="match status" value="1"/>
</dbReference>
<evidence type="ECO:0000256" key="2">
    <source>
        <dbReference type="SAM" id="SignalP"/>
    </source>
</evidence>
<evidence type="ECO:0000313" key="4">
    <source>
        <dbReference type="Proteomes" id="UP001223802"/>
    </source>
</evidence>
<dbReference type="RefSeq" id="WP_306762282.1">
    <property type="nucleotide sequence ID" value="NZ_CP118224.1"/>
</dbReference>
<accession>A0AA50KPU3</accession>
<keyword evidence="1 2" id="KW-0732">Signal</keyword>
<reference evidence="3 4" key="1">
    <citation type="submission" date="2023-02" db="EMBL/GenBank/DDBJ databases">
        <title>Complete genome sequence of a novel bacterium Oceanimonas sp. NTOU-MSR1 isolated from marine coast sediment.</title>
        <authorList>
            <person name="Yang H.-T."/>
            <person name="Chen Y.-L."/>
            <person name="Ho Y.-N."/>
        </authorList>
    </citation>
    <scope>NUCLEOTIDE SEQUENCE [LARGE SCALE GENOMIC DNA]</scope>
    <source>
        <strain evidence="3 4">NTOU-MSR1</strain>
    </source>
</reference>
<evidence type="ECO:0000256" key="1">
    <source>
        <dbReference type="ARBA" id="ARBA00022729"/>
    </source>
</evidence>
<dbReference type="EMBL" id="CP118224">
    <property type="protein sequence ID" value="WMC11031.1"/>
    <property type="molecule type" value="Genomic_DNA"/>
</dbReference>
<evidence type="ECO:0000313" key="3">
    <source>
        <dbReference type="EMBL" id="WMC11031.1"/>
    </source>
</evidence>